<organism evidence="1 2">
    <name type="scientific">Novosphingobium sediminis</name>
    <dbReference type="NCBI Taxonomy" id="707214"/>
    <lineage>
        <taxon>Bacteria</taxon>
        <taxon>Pseudomonadati</taxon>
        <taxon>Pseudomonadota</taxon>
        <taxon>Alphaproteobacteria</taxon>
        <taxon>Sphingomonadales</taxon>
        <taxon>Sphingomonadaceae</taxon>
        <taxon>Novosphingobium</taxon>
    </lineage>
</organism>
<sequence>MAEFRAAAEPLMPEAYRNFVNNVGMERALLDDIAAWLSDTKHSPLSKLALTRT</sequence>
<protein>
    <submittedName>
        <fullName evidence="1">Uncharacterized protein</fullName>
    </submittedName>
</protein>
<dbReference type="RefSeq" id="WP_170233745.1">
    <property type="nucleotide sequence ID" value="NZ_BJYR01000003.1"/>
</dbReference>
<comment type="caution">
    <text evidence="1">The sequence shown here is derived from an EMBL/GenBank/DDBJ whole genome shotgun (WGS) entry which is preliminary data.</text>
</comment>
<name>A0A512AGE2_9SPHN</name>
<evidence type="ECO:0000313" key="1">
    <source>
        <dbReference type="EMBL" id="GEN98763.1"/>
    </source>
</evidence>
<gene>
    <name evidence="1" type="ORF">NSE01_05960</name>
</gene>
<keyword evidence="2" id="KW-1185">Reference proteome</keyword>
<reference evidence="1 2" key="1">
    <citation type="submission" date="2019-07" db="EMBL/GenBank/DDBJ databases">
        <title>Whole genome shotgun sequence of Novosphingobium sediminis NBRC 106119.</title>
        <authorList>
            <person name="Hosoyama A."/>
            <person name="Uohara A."/>
            <person name="Ohji S."/>
            <person name="Ichikawa N."/>
        </authorList>
    </citation>
    <scope>NUCLEOTIDE SEQUENCE [LARGE SCALE GENOMIC DNA]</scope>
    <source>
        <strain evidence="1 2">NBRC 106119</strain>
    </source>
</reference>
<accession>A0A512AGE2</accession>
<dbReference type="EMBL" id="BJYR01000003">
    <property type="protein sequence ID" value="GEN98763.1"/>
    <property type="molecule type" value="Genomic_DNA"/>
</dbReference>
<proteinExistence type="predicted"/>
<dbReference type="Proteomes" id="UP000321464">
    <property type="component" value="Unassembled WGS sequence"/>
</dbReference>
<evidence type="ECO:0000313" key="2">
    <source>
        <dbReference type="Proteomes" id="UP000321464"/>
    </source>
</evidence>
<dbReference type="AlphaFoldDB" id="A0A512AGE2"/>